<dbReference type="InterPro" id="IPR036388">
    <property type="entry name" value="WH-like_DNA-bd_sf"/>
</dbReference>
<keyword evidence="3" id="KW-0804">Transcription</keyword>
<dbReference type="Gene3D" id="2.60.120.10">
    <property type="entry name" value="Jelly Rolls"/>
    <property type="match status" value="1"/>
</dbReference>
<organism evidence="6 7">
    <name type="scientific">Amycolatopsis pretoriensis</name>
    <dbReference type="NCBI Taxonomy" id="218821"/>
    <lineage>
        <taxon>Bacteria</taxon>
        <taxon>Bacillati</taxon>
        <taxon>Actinomycetota</taxon>
        <taxon>Actinomycetes</taxon>
        <taxon>Pseudonocardiales</taxon>
        <taxon>Pseudonocardiaceae</taxon>
        <taxon>Amycolatopsis</taxon>
    </lineage>
</organism>
<dbReference type="PROSITE" id="PS50042">
    <property type="entry name" value="CNMP_BINDING_3"/>
    <property type="match status" value="1"/>
</dbReference>
<dbReference type="GO" id="GO:0003677">
    <property type="term" value="F:DNA binding"/>
    <property type="evidence" value="ECO:0007669"/>
    <property type="project" value="UniProtKB-KW"/>
</dbReference>
<reference evidence="7" key="1">
    <citation type="submission" date="2016-10" db="EMBL/GenBank/DDBJ databases">
        <authorList>
            <person name="Varghese N."/>
            <person name="Submissions S."/>
        </authorList>
    </citation>
    <scope>NUCLEOTIDE SEQUENCE [LARGE SCALE GENOMIC DNA]</scope>
    <source>
        <strain evidence="7">DSM 44654</strain>
    </source>
</reference>
<evidence type="ECO:0000256" key="3">
    <source>
        <dbReference type="ARBA" id="ARBA00023163"/>
    </source>
</evidence>
<dbReference type="Proteomes" id="UP000198878">
    <property type="component" value="Unassembled WGS sequence"/>
</dbReference>
<evidence type="ECO:0000256" key="2">
    <source>
        <dbReference type="ARBA" id="ARBA00023125"/>
    </source>
</evidence>
<evidence type="ECO:0000313" key="7">
    <source>
        <dbReference type="Proteomes" id="UP000198878"/>
    </source>
</evidence>
<feature type="domain" description="HTH crp-type" evidence="5">
    <location>
        <begin position="147"/>
        <end position="220"/>
    </location>
</feature>
<dbReference type="AlphaFoldDB" id="A0A1H5RDQ0"/>
<sequence>MVVRDRLPSGRGMFAALAPSTVSSLVQVGAERVYRPGDVVVREGESTTFVVLLLEGCVKVTATTADGGRALLAVRGGGELVGELAGLDGQPRSATVTAVGRLRTRVIGRAEFQRFLIRHPDAAMAVSRMVAAKLRWSTQRRIDFSGYDVPARLARILVSLVSAYGALTSRGWEIGFPITQPELAALIGAAEPTVHKSLTELRHRKVLDTGYRRMTILDLPALRLAAGLTS</sequence>
<dbReference type="SMART" id="SM00419">
    <property type="entry name" value="HTH_CRP"/>
    <property type="match status" value="1"/>
</dbReference>
<dbReference type="GO" id="GO:0005829">
    <property type="term" value="C:cytosol"/>
    <property type="evidence" value="ECO:0007669"/>
    <property type="project" value="TreeGrafter"/>
</dbReference>
<dbReference type="InterPro" id="IPR014710">
    <property type="entry name" value="RmlC-like_jellyroll"/>
</dbReference>
<accession>A0A1H5RDQ0</accession>
<protein>
    <submittedName>
        <fullName evidence="6">cAMP-binding domain of CRP or a regulatory subunit of cAMP-dependent protein kinases</fullName>
    </submittedName>
</protein>
<dbReference type="InterPro" id="IPR018490">
    <property type="entry name" value="cNMP-bd_dom_sf"/>
</dbReference>
<dbReference type="GO" id="GO:0003700">
    <property type="term" value="F:DNA-binding transcription factor activity"/>
    <property type="evidence" value="ECO:0007669"/>
    <property type="project" value="TreeGrafter"/>
</dbReference>
<evidence type="ECO:0000259" key="5">
    <source>
        <dbReference type="PROSITE" id="PS51063"/>
    </source>
</evidence>
<dbReference type="SUPFAM" id="SSF46785">
    <property type="entry name" value="Winged helix' DNA-binding domain"/>
    <property type="match status" value="1"/>
</dbReference>
<feature type="domain" description="Cyclic nucleotide-binding" evidence="4">
    <location>
        <begin position="13"/>
        <end position="116"/>
    </location>
</feature>
<evidence type="ECO:0000313" key="6">
    <source>
        <dbReference type="EMBL" id="SEF36495.1"/>
    </source>
</evidence>
<dbReference type="SUPFAM" id="SSF51206">
    <property type="entry name" value="cAMP-binding domain-like"/>
    <property type="match status" value="1"/>
</dbReference>
<dbReference type="RefSeq" id="WP_091390192.1">
    <property type="nucleotide sequence ID" value="NZ_FNUJ01000010.1"/>
</dbReference>
<dbReference type="InterPro" id="IPR000595">
    <property type="entry name" value="cNMP-bd_dom"/>
</dbReference>
<dbReference type="Pfam" id="PF00027">
    <property type="entry name" value="cNMP_binding"/>
    <property type="match status" value="1"/>
</dbReference>
<dbReference type="InterPro" id="IPR012318">
    <property type="entry name" value="HTH_CRP"/>
</dbReference>
<dbReference type="InterPro" id="IPR050397">
    <property type="entry name" value="Env_Response_Regulators"/>
</dbReference>
<keyword evidence="1" id="KW-0805">Transcription regulation</keyword>
<dbReference type="Gene3D" id="1.10.10.10">
    <property type="entry name" value="Winged helix-like DNA-binding domain superfamily/Winged helix DNA-binding domain"/>
    <property type="match status" value="1"/>
</dbReference>
<dbReference type="PROSITE" id="PS51063">
    <property type="entry name" value="HTH_CRP_2"/>
    <property type="match status" value="1"/>
</dbReference>
<dbReference type="CDD" id="cd00038">
    <property type="entry name" value="CAP_ED"/>
    <property type="match status" value="1"/>
</dbReference>
<keyword evidence="2" id="KW-0238">DNA-binding</keyword>
<dbReference type="InterPro" id="IPR036390">
    <property type="entry name" value="WH_DNA-bd_sf"/>
</dbReference>
<evidence type="ECO:0000256" key="1">
    <source>
        <dbReference type="ARBA" id="ARBA00023015"/>
    </source>
</evidence>
<dbReference type="STRING" id="218821.SAMN05421837_110250"/>
<dbReference type="PANTHER" id="PTHR24567:SF74">
    <property type="entry name" value="HTH-TYPE TRANSCRIPTIONAL REGULATOR ARCR"/>
    <property type="match status" value="1"/>
</dbReference>
<keyword evidence="6" id="KW-0808">Transferase</keyword>
<dbReference type="SMART" id="SM00100">
    <property type="entry name" value="cNMP"/>
    <property type="match status" value="1"/>
</dbReference>
<keyword evidence="6" id="KW-0418">Kinase</keyword>
<proteinExistence type="predicted"/>
<dbReference type="PANTHER" id="PTHR24567">
    <property type="entry name" value="CRP FAMILY TRANSCRIPTIONAL REGULATORY PROTEIN"/>
    <property type="match status" value="1"/>
</dbReference>
<keyword evidence="7" id="KW-1185">Reference proteome</keyword>
<dbReference type="Pfam" id="PF13545">
    <property type="entry name" value="HTH_Crp_2"/>
    <property type="match status" value="1"/>
</dbReference>
<evidence type="ECO:0000259" key="4">
    <source>
        <dbReference type="PROSITE" id="PS50042"/>
    </source>
</evidence>
<dbReference type="EMBL" id="FNUJ01000010">
    <property type="protein sequence ID" value="SEF36495.1"/>
    <property type="molecule type" value="Genomic_DNA"/>
</dbReference>
<gene>
    <name evidence="6" type="ORF">SAMN05421837_110250</name>
</gene>
<name>A0A1H5RDQ0_9PSEU</name>
<dbReference type="GO" id="GO:0016301">
    <property type="term" value="F:kinase activity"/>
    <property type="evidence" value="ECO:0007669"/>
    <property type="project" value="UniProtKB-KW"/>
</dbReference>